<dbReference type="InterPro" id="IPR011333">
    <property type="entry name" value="SKP1/BTB/POZ_sf"/>
</dbReference>
<keyword evidence="3" id="KW-1185">Reference proteome</keyword>
<evidence type="ECO:0000259" key="1">
    <source>
        <dbReference type="SMART" id="SM00875"/>
    </source>
</evidence>
<dbReference type="Pfam" id="PF00651">
    <property type="entry name" value="BTB"/>
    <property type="match status" value="1"/>
</dbReference>
<dbReference type="SMART" id="SM00875">
    <property type="entry name" value="BACK"/>
    <property type="match status" value="1"/>
</dbReference>
<accession>A0A9D4J1R8</accession>
<dbReference type="GO" id="GO:0005829">
    <property type="term" value="C:cytosol"/>
    <property type="evidence" value="ECO:0007669"/>
    <property type="project" value="TreeGrafter"/>
</dbReference>
<gene>
    <name evidence="2" type="ORF">DPMN_146193</name>
</gene>
<evidence type="ECO:0000313" key="3">
    <source>
        <dbReference type="Proteomes" id="UP000828390"/>
    </source>
</evidence>
<dbReference type="Gene3D" id="1.25.40.420">
    <property type="match status" value="1"/>
</dbReference>
<dbReference type="Proteomes" id="UP000828390">
    <property type="component" value="Unassembled WGS sequence"/>
</dbReference>
<dbReference type="Pfam" id="PF07707">
    <property type="entry name" value="BACK"/>
    <property type="match status" value="1"/>
</dbReference>
<evidence type="ECO:0000313" key="2">
    <source>
        <dbReference type="EMBL" id="KAH3792694.1"/>
    </source>
</evidence>
<dbReference type="PANTHER" id="PTHR45774">
    <property type="entry name" value="BTB/POZ DOMAIN-CONTAINING"/>
    <property type="match status" value="1"/>
</dbReference>
<dbReference type="InterPro" id="IPR000210">
    <property type="entry name" value="BTB/POZ_dom"/>
</dbReference>
<dbReference type="AlphaFoldDB" id="A0A9D4J1R8"/>
<dbReference type="InterPro" id="IPR011705">
    <property type="entry name" value="BACK"/>
</dbReference>
<dbReference type="Gene3D" id="3.30.710.10">
    <property type="entry name" value="Potassium Channel Kv1.1, Chain A"/>
    <property type="match status" value="1"/>
</dbReference>
<dbReference type="EMBL" id="JAIWYP010000007">
    <property type="protein sequence ID" value="KAH3792694.1"/>
    <property type="molecule type" value="Genomic_DNA"/>
</dbReference>
<reference evidence="2" key="1">
    <citation type="journal article" date="2019" name="bioRxiv">
        <title>The Genome of the Zebra Mussel, Dreissena polymorpha: A Resource for Invasive Species Research.</title>
        <authorList>
            <person name="McCartney M.A."/>
            <person name="Auch B."/>
            <person name="Kono T."/>
            <person name="Mallez S."/>
            <person name="Zhang Y."/>
            <person name="Obille A."/>
            <person name="Becker A."/>
            <person name="Abrahante J.E."/>
            <person name="Garbe J."/>
            <person name="Badalamenti J.P."/>
            <person name="Herman A."/>
            <person name="Mangelson H."/>
            <person name="Liachko I."/>
            <person name="Sullivan S."/>
            <person name="Sone E.D."/>
            <person name="Koren S."/>
            <person name="Silverstein K.A.T."/>
            <person name="Beckman K.B."/>
            <person name="Gohl D.M."/>
        </authorList>
    </citation>
    <scope>NUCLEOTIDE SEQUENCE</scope>
    <source>
        <strain evidence="2">Duluth1</strain>
        <tissue evidence="2">Whole animal</tissue>
    </source>
</reference>
<protein>
    <recommendedName>
        <fullName evidence="1">BACK domain-containing protein</fullName>
    </recommendedName>
</protein>
<organism evidence="2 3">
    <name type="scientific">Dreissena polymorpha</name>
    <name type="common">Zebra mussel</name>
    <name type="synonym">Mytilus polymorpha</name>
    <dbReference type="NCBI Taxonomy" id="45954"/>
    <lineage>
        <taxon>Eukaryota</taxon>
        <taxon>Metazoa</taxon>
        <taxon>Spiralia</taxon>
        <taxon>Lophotrochozoa</taxon>
        <taxon>Mollusca</taxon>
        <taxon>Bivalvia</taxon>
        <taxon>Autobranchia</taxon>
        <taxon>Heteroconchia</taxon>
        <taxon>Euheterodonta</taxon>
        <taxon>Imparidentia</taxon>
        <taxon>Neoheterodontei</taxon>
        <taxon>Myida</taxon>
        <taxon>Dreissenoidea</taxon>
        <taxon>Dreissenidae</taxon>
        <taxon>Dreissena</taxon>
    </lineage>
</organism>
<reference evidence="2" key="2">
    <citation type="submission" date="2020-11" db="EMBL/GenBank/DDBJ databases">
        <authorList>
            <person name="McCartney M.A."/>
            <person name="Auch B."/>
            <person name="Kono T."/>
            <person name="Mallez S."/>
            <person name="Becker A."/>
            <person name="Gohl D.M."/>
            <person name="Silverstein K.A.T."/>
            <person name="Koren S."/>
            <person name="Bechman K.B."/>
            <person name="Herman A."/>
            <person name="Abrahante J.E."/>
            <person name="Garbe J."/>
        </authorList>
    </citation>
    <scope>NUCLEOTIDE SEQUENCE</scope>
    <source>
        <strain evidence="2">Duluth1</strain>
        <tissue evidence="2">Whole animal</tissue>
    </source>
</reference>
<feature type="domain" description="BACK" evidence="1">
    <location>
        <begin position="51"/>
        <end position="148"/>
    </location>
</feature>
<proteinExistence type="predicted"/>
<name>A0A9D4J1R8_DREPO</name>
<sequence>MFSSRYLYSGKVEIDAETVLSLLYAAKKYDIPGLDSKCRSFLKENIDTENVCTILDQAILFDDEDLKSICLDFIMDKSEVVLKSDAFVQMTKSGLQEVLKLELFNASECELYTACKRWATQRCRDAGKEENYENIRQALTDELVYLIRYRP</sequence>
<dbReference type="GO" id="GO:0022008">
    <property type="term" value="P:neurogenesis"/>
    <property type="evidence" value="ECO:0007669"/>
    <property type="project" value="TreeGrafter"/>
</dbReference>
<comment type="caution">
    <text evidence="2">The sequence shown here is derived from an EMBL/GenBank/DDBJ whole genome shotgun (WGS) entry which is preliminary data.</text>
</comment>
<dbReference type="PANTHER" id="PTHR45774:SF3">
    <property type="entry name" value="BTB (POZ) DOMAIN-CONTAINING 2B-RELATED"/>
    <property type="match status" value="1"/>
</dbReference>
<dbReference type="SUPFAM" id="SSF54695">
    <property type="entry name" value="POZ domain"/>
    <property type="match status" value="1"/>
</dbReference>